<evidence type="ECO:0000256" key="2">
    <source>
        <dbReference type="SAM" id="MobiDB-lite"/>
    </source>
</evidence>
<gene>
    <name evidence="4" type="ORF">SAMN04490187_3574</name>
</gene>
<sequence>MSSEERQLGWDKGPTGLLGDEEGESWWMPQPMGGYVTLKYVPATFPNNMIANGFQVLPAGGEIPQQAHRACDKLWYVMAGSGEATVDGKVQRVSQGSLVAGGRNVSMGMRNDGQEDLKIFFTVWPPGLEEAYAAIGRPRTPGDAAPDPFEAPANWKELMRPARWADDESARGAGLKKGGALVVGPDESDDFWQPPPGGYIYLKLSPKNYPSNYMIVGGQVLPPGGFIPSHAHTANEEVLLVVKGSGYVVVDEQRLAVGPGSLAYVDRWVRHSFVNTGDEDMLILVTFHPPGLEKLLSSMGPRRQKHEQAPDPALFPPMDPAVMAQVLRGATLCMPDKAMEREQVLIPPKLDGSIDYGD</sequence>
<dbReference type="Gene3D" id="2.60.120.10">
    <property type="entry name" value="Jelly Rolls"/>
    <property type="match status" value="2"/>
</dbReference>
<name>A0A231G0H6_PSEJE</name>
<dbReference type="InterPro" id="IPR014710">
    <property type="entry name" value="RmlC-like_jellyroll"/>
</dbReference>
<dbReference type="EMBL" id="FNTC01000002">
    <property type="protein sequence ID" value="SEC21411.1"/>
    <property type="molecule type" value="Genomic_DNA"/>
</dbReference>
<keyword evidence="5" id="KW-1185">Reference proteome</keyword>
<dbReference type="SUPFAM" id="SSF51182">
    <property type="entry name" value="RmlC-like cupins"/>
    <property type="match status" value="2"/>
</dbReference>
<protein>
    <submittedName>
        <fullName evidence="4">Cupin domain-containing protein</fullName>
    </submittedName>
</protein>
<dbReference type="InterPro" id="IPR051610">
    <property type="entry name" value="GPI/OXD"/>
</dbReference>
<dbReference type="Pfam" id="PF07883">
    <property type="entry name" value="Cupin_2"/>
    <property type="match status" value="2"/>
</dbReference>
<dbReference type="RefSeq" id="WP_090454889.1">
    <property type="nucleotide sequence ID" value="NZ_FNTC01000002.1"/>
</dbReference>
<evidence type="ECO:0000256" key="1">
    <source>
        <dbReference type="ARBA" id="ARBA00022723"/>
    </source>
</evidence>
<evidence type="ECO:0000313" key="4">
    <source>
        <dbReference type="EMBL" id="SEC21411.1"/>
    </source>
</evidence>
<dbReference type="InterPro" id="IPR013096">
    <property type="entry name" value="Cupin_2"/>
</dbReference>
<reference evidence="5" key="1">
    <citation type="submission" date="2016-10" db="EMBL/GenBank/DDBJ databases">
        <authorList>
            <person name="Varghese N."/>
            <person name="Submissions S."/>
        </authorList>
    </citation>
    <scope>NUCLEOTIDE SEQUENCE [LARGE SCALE GENOMIC DNA]</scope>
    <source>
        <strain evidence="5">BS3660</strain>
    </source>
</reference>
<keyword evidence="1" id="KW-0479">Metal-binding</keyword>
<dbReference type="PANTHER" id="PTHR35848">
    <property type="entry name" value="OXALATE-BINDING PROTEIN"/>
    <property type="match status" value="1"/>
</dbReference>
<dbReference type="PANTHER" id="PTHR35848:SF6">
    <property type="entry name" value="CUPIN TYPE-2 DOMAIN-CONTAINING PROTEIN"/>
    <property type="match status" value="1"/>
</dbReference>
<dbReference type="Proteomes" id="UP000198542">
    <property type="component" value="Unassembled WGS sequence"/>
</dbReference>
<feature type="domain" description="Cupin type-2" evidence="3">
    <location>
        <begin position="54"/>
        <end position="121"/>
    </location>
</feature>
<dbReference type="AlphaFoldDB" id="A0A231G0H6"/>
<feature type="domain" description="Cupin type-2" evidence="3">
    <location>
        <begin position="220"/>
        <end position="286"/>
    </location>
</feature>
<evidence type="ECO:0000259" key="3">
    <source>
        <dbReference type="Pfam" id="PF07883"/>
    </source>
</evidence>
<dbReference type="GO" id="GO:0046872">
    <property type="term" value="F:metal ion binding"/>
    <property type="evidence" value="ECO:0007669"/>
    <property type="project" value="UniProtKB-KW"/>
</dbReference>
<organism evidence="4 5">
    <name type="scientific">Pseudomonas jessenii</name>
    <dbReference type="NCBI Taxonomy" id="77298"/>
    <lineage>
        <taxon>Bacteria</taxon>
        <taxon>Pseudomonadati</taxon>
        <taxon>Pseudomonadota</taxon>
        <taxon>Gammaproteobacteria</taxon>
        <taxon>Pseudomonadales</taxon>
        <taxon>Pseudomonadaceae</taxon>
        <taxon>Pseudomonas</taxon>
    </lineage>
</organism>
<dbReference type="CDD" id="cd02208">
    <property type="entry name" value="cupin_RmlC-like"/>
    <property type="match status" value="1"/>
</dbReference>
<accession>A0A231G0H6</accession>
<evidence type="ECO:0000313" key="5">
    <source>
        <dbReference type="Proteomes" id="UP000198542"/>
    </source>
</evidence>
<feature type="region of interest" description="Disordered" evidence="2">
    <location>
        <begin position="1"/>
        <end position="24"/>
    </location>
</feature>
<proteinExistence type="predicted"/>
<dbReference type="InterPro" id="IPR011051">
    <property type="entry name" value="RmlC_Cupin_sf"/>
</dbReference>